<reference evidence="2" key="1">
    <citation type="submission" date="2018-02" db="EMBL/GenBank/DDBJ databases">
        <title>Rhizophora mucronata_Transcriptome.</title>
        <authorList>
            <person name="Meera S.P."/>
            <person name="Sreeshan A."/>
            <person name="Augustine A."/>
        </authorList>
    </citation>
    <scope>NUCLEOTIDE SEQUENCE</scope>
    <source>
        <tissue evidence="2">Leaf</tissue>
    </source>
</reference>
<feature type="compositionally biased region" description="Basic residues" evidence="1">
    <location>
        <begin position="11"/>
        <end position="25"/>
    </location>
</feature>
<name>A0A2P2KRB9_RHIMU</name>
<protein>
    <submittedName>
        <fullName evidence="2">Uncharacterized protein</fullName>
    </submittedName>
</protein>
<evidence type="ECO:0000256" key="1">
    <source>
        <dbReference type="SAM" id="MobiDB-lite"/>
    </source>
</evidence>
<feature type="region of interest" description="Disordered" evidence="1">
    <location>
        <begin position="1"/>
        <end position="27"/>
    </location>
</feature>
<proteinExistence type="predicted"/>
<organism evidence="2">
    <name type="scientific">Rhizophora mucronata</name>
    <name type="common">Asiatic mangrove</name>
    <dbReference type="NCBI Taxonomy" id="61149"/>
    <lineage>
        <taxon>Eukaryota</taxon>
        <taxon>Viridiplantae</taxon>
        <taxon>Streptophyta</taxon>
        <taxon>Embryophyta</taxon>
        <taxon>Tracheophyta</taxon>
        <taxon>Spermatophyta</taxon>
        <taxon>Magnoliopsida</taxon>
        <taxon>eudicotyledons</taxon>
        <taxon>Gunneridae</taxon>
        <taxon>Pentapetalae</taxon>
        <taxon>rosids</taxon>
        <taxon>fabids</taxon>
        <taxon>Malpighiales</taxon>
        <taxon>Rhizophoraceae</taxon>
        <taxon>Rhizophora</taxon>
    </lineage>
</organism>
<dbReference type="EMBL" id="GGEC01027766">
    <property type="protein sequence ID" value="MBX08250.1"/>
    <property type="molecule type" value="Transcribed_RNA"/>
</dbReference>
<evidence type="ECO:0000313" key="2">
    <source>
        <dbReference type="EMBL" id="MBX08250.1"/>
    </source>
</evidence>
<dbReference type="AlphaFoldDB" id="A0A2P2KRB9"/>
<sequence>MKPNAKANTERKKKIVKKWPKKKKDSQRSMIWFRQIAQLSTTISETDGQRQHHHTIQAKSHQKLNKAIQVHACTTIIEQIIREIGWY</sequence>
<accession>A0A2P2KRB9</accession>